<evidence type="ECO:0000313" key="3">
    <source>
        <dbReference type="Proteomes" id="UP000521943"/>
    </source>
</evidence>
<keyword evidence="3" id="KW-1185">Reference proteome</keyword>
<reference evidence="2 3" key="1">
    <citation type="submission" date="2020-07" db="EMBL/GenBank/DDBJ databases">
        <title>Comparative genomics of pyrophilous fungi reveals a link between fire events and developmental genes.</title>
        <authorList>
            <consortium name="DOE Joint Genome Institute"/>
            <person name="Steindorff A.S."/>
            <person name="Carver A."/>
            <person name="Calhoun S."/>
            <person name="Stillman K."/>
            <person name="Liu H."/>
            <person name="Lipzen A."/>
            <person name="Pangilinan J."/>
            <person name="Labutti K."/>
            <person name="Bruns T.D."/>
            <person name="Grigoriev I.V."/>
        </authorList>
    </citation>
    <scope>NUCLEOTIDE SEQUENCE [LARGE SCALE GENOMIC DNA]</scope>
    <source>
        <strain evidence="2 3">CBS 144469</strain>
    </source>
</reference>
<feature type="transmembrane region" description="Helical" evidence="1">
    <location>
        <begin position="164"/>
        <end position="183"/>
    </location>
</feature>
<keyword evidence="1" id="KW-1133">Transmembrane helix</keyword>
<keyword evidence="1" id="KW-0472">Membrane</keyword>
<dbReference type="EMBL" id="JACGCI010000031">
    <property type="protein sequence ID" value="KAF6755102.1"/>
    <property type="molecule type" value="Genomic_DNA"/>
</dbReference>
<dbReference type="Proteomes" id="UP000521943">
    <property type="component" value="Unassembled WGS sequence"/>
</dbReference>
<keyword evidence="1" id="KW-0812">Transmembrane</keyword>
<proteinExistence type="predicted"/>
<gene>
    <name evidence="2" type="ORF">DFP72DRAFT_347842</name>
</gene>
<evidence type="ECO:0000313" key="2">
    <source>
        <dbReference type="EMBL" id="KAF6755102.1"/>
    </source>
</evidence>
<name>A0A8H6M8I7_9AGAR</name>
<organism evidence="2 3">
    <name type="scientific">Ephemerocybe angulata</name>
    <dbReference type="NCBI Taxonomy" id="980116"/>
    <lineage>
        <taxon>Eukaryota</taxon>
        <taxon>Fungi</taxon>
        <taxon>Dikarya</taxon>
        <taxon>Basidiomycota</taxon>
        <taxon>Agaricomycotina</taxon>
        <taxon>Agaricomycetes</taxon>
        <taxon>Agaricomycetidae</taxon>
        <taxon>Agaricales</taxon>
        <taxon>Agaricineae</taxon>
        <taxon>Psathyrellaceae</taxon>
        <taxon>Ephemerocybe</taxon>
    </lineage>
</organism>
<comment type="caution">
    <text evidence="2">The sequence shown here is derived from an EMBL/GenBank/DDBJ whole genome shotgun (WGS) entry which is preliminary data.</text>
</comment>
<sequence length="199" mass="21792">MAQAPRLPSRTFKLLEEAQGSVQGEQALLDYLSSEHDIDFMKEMLRPLDPSLIPSGPLPPVGIRALRSAEYKKAQNALKALENSATFFKILSLAPPSESVTASTNMCLTILIDIWPGITEWILYCFMHAHRFMNPATVVGMCAVLLIGVTNNPSGPRGVLREELALMTCTIDILFILLGGLIAKRENTSSYGRATFPVS</sequence>
<feature type="transmembrane region" description="Helical" evidence="1">
    <location>
        <begin position="132"/>
        <end position="152"/>
    </location>
</feature>
<evidence type="ECO:0000256" key="1">
    <source>
        <dbReference type="SAM" id="Phobius"/>
    </source>
</evidence>
<protein>
    <submittedName>
        <fullName evidence="2">Uncharacterized protein</fullName>
    </submittedName>
</protein>
<dbReference type="AlphaFoldDB" id="A0A8H6M8I7"/>
<accession>A0A8H6M8I7</accession>